<dbReference type="Pfam" id="PF07893">
    <property type="entry name" value="DUF1668"/>
    <property type="match status" value="1"/>
</dbReference>
<accession>A0A368RJW3</accession>
<organism evidence="1">
    <name type="scientific">Setaria italica</name>
    <name type="common">Foxtail millet</name>
    <name type="synonym">Panicum italicum</name>
    <dbReference type="NCBI Taxonomy" id="4555"/>
    <lineage>
        <taxon>Eukaryota</taxon>
        <taxon>Viridiplantae</taxon>
        <taxon>Streptophyta</taxon>
        <taxon>Embryophyta</taxon>
        <taxon>Tracheophyta</taxon>
        <taxon>Spermatophyta</taxon>
        <taxon>Magnoliopsida</taxon>
        <taxon>Liliopsida</taxon>
        <taxon>Poales</taxon>
        <taxon>Poaceae</taxon>
        <taxon>PACMAD clade</taxon>
        <taxon>Panicoideae</taxon>
        <taxon>Panicodae</taxon>
        <taxon>Paniceae</taxon>
        <taxon>Cenchrinae</taxon>
        <taxon>Setaria</taxon>
    </lineage>
</organism>
<gene>
    <name evidence="1" type="ORF">SETIT_6G094000v2</name>
</gene>
<reference evidence="1" key="2">
    <citation type="submission" date="2015-07" db="EMBL/GenBank/DDBJ databases">
        <authorList>
            <person name="Noorani M."/>
        </authorList>
    </citation>
    <scope>NUCLEOTIDE SEQUENCE</scope>
    <source>
        <strain evidence="1">Yugu1</strain>
    </source>
</reference>
<dbReference type="OrthoDB" id="685686at2759"/>
<proteinExistence type="predicted"/>
<protein>
    <submittedName>
        <fullName evidence="1">Uncharacterized protein</fullName>
    </submittedName>
</protein>
<dbReference type="InterPro" id="IPR012871">
    <property type="entry name" value="DUF1668_ORYSA"/>
</dbReference>
<evidence type="ECO:0000313" key="1">
    <source>
        <dbReference type="EMBL" id="RCV30431.1"/>
    </source>
</evidence>
<reference evidence="1" key="1">
    <citation type="journal article" date="2012" name="Nat. Biotechnol.">
        <title>Reference genome sequence of the model plant Setaria.</title>
        <authorList>
            <person name="Bennetzen J.L."/>
            <person name="Schmutz J."/>
            <person name="Wang H."/>
            <person name="Percifield R."/>
            <person name="Hawkins J."/>
            <person name="Pontaroli A.C."/>
            <person name="Estep M."/>
            <person name="Feng L."/>
            <person name="Vaughn J.N."/>
            <person name="Grimwood J."/>
            <person name="Jenkins J."/>
            <person name="Barry K."/>
            <person name="Lindquist E."/>
            <person name="Hellsten U."/>
            <person name="Deshpande S."/>
            <person name="Wang X."/>
            <person name="Wu X."/>
            <person name="Mitros T."/>
            <person name="Triplett J."/>
            <person name="Yang X."/>
            <person name="Ye C.Y."/>
            <person name="Mauro-Herrera M."/>
            <person name="Wang L."/>
            <person name="Li P."/>
            <person name="Sharma M."/>
            <person name="Sharma R."/>
            <person name="Ronald P.C."/>
            <person name="Panaud O."/>
            <person name="Kellogg E.A."/>
            <person name="Brutnell T.P."/>
            <person name="Doust A.N."/>
            <person name="Tuskan G.A."/>
            <person name="Rokhsar D."/>
            <person name="Devos K.M."/>
        </authorList>
    </citation>
    <scope>NUCLEOTIDE SEQUENCE [LARGE SCALE GENOMIC DNA]</scope>
    <source>
        <strain evidence="1">Yugu1</strain>
    </source>
</reference>
<dbReference type="PANTHER" id="PTHR33085">
    <property type="entry name" value="OS12G0113100 PROTEIN-RELATED"/>
    <property type="match status" value="1"/>
</dbReference>
<dbReference type="EMBL" id="CM003533">
    <property type="protein sequence ID" value="RCV30431.1"/>
    <property type="molecule type" value="Genomic_DNA"/>
</dbReference>
<dbReference type="AlphaFoldDB" id="A0A368RJW3"/>
<name>A0A368RJW3_SETIT</name>
<sequence>MYGRVAYPFSLYLYVVIDDWREGFSRHKIDFDDDDELWRLPSPAAIRMEFSNVCAGAQFMALGRRIVGCTDDRGGLIVVYDTGTVASAIVCLSPCMAGTHSYDTESHEVDIPRHWMLPFTAEAVYDAELDAWVGHHQVSKYFPGSIVCCDIPTPGAEEGTPVAQLSWKQCEVLLCSSPWAAHWYRIGL</sequence>